<protein>
    <submittedName>
        <fullName evidence="4">Pol</fullName>
    </submittedName>
</protein>
<dbReference type="CDD" id="cd09274">
    <property type="entry name" value="RNase_HI_RT_Ty3"/>
    <property type="match status" value="1"/>
</dbReference>
<feature type="region of interest" description="Disordered" evidence="1">
    <location>
        <begin position="885"/>
        <end position="942"/>
    </location>
</feature>
<dbReference type="InterPro" id="IPR043502">
    <property type="entry name" value="DNA/RNA_pol_sf"/>
</dbReference>
<dbReference type="InterPro" id="IPR036397">
    <property type="entry name" value="RNaseH_sf"/>
</dbReference>
<dbReference type="Pfam" id="PF00078">
    <property type="entry name" value="RVT_1"/>
    <property type="match status" value="1"/>
</dbReference>
<dbReference type="InterPro" id="IPR043128">
    <property type="entry name" value="Rev_trsase/Diguanyl_cyclase"/>
</dbReference>
<dbReference type="InterPro" id="IPR041577">
    <property type="entry name" value="RT_RNaseH_2"/>
</dbReference>
<feature type="region of interest" description="Disordered" evidence="1">
    <location>
        <begin position="963"/>
        <end position="1058"/>
    </location>
</feature>
<evidence type="ECO:0000256" key="1">
    <source>
        <dbReference type="SAM" id="MobiDB-lite"/>
    </source>
</evidence>
<feature type="domain" description="Integrase catalytic" evidence="3">
    <location>
        <begin position="610"/>
        <end position="768"/>
    </location>
</feature>
<dbReference type="EMBL" id="MF155022">
    <property type="protein sequence ID" value="ATA66763.1"/>
    <property type="molecule type" value="Genomic_DNA"/>
</dbReference>
<reference evidence="4" key="1">
    <citation type="submission" date="2017-05" db="EMBL/GenBank/DDBJ databases">
        <title>Ty3-Gypsy retrotransposons in Abalones; characterization and their use in species identification in the genus Haliotis.</title>
        <authorList>
            <person name="Lee S.-I."/>
            <person name="Gym J.-A."/>
            <person name="Im M.-J."/>
            <person name="Kim H.-S."/>
            <person name="Nam B.-H."/>
            <person name="Kim N.-S."/>
        </authorList>
    </citation>
    <scope>NUCLEOTIDE SEQUENCE</scope>
</reference>
<dbReference type="CDD" id="cd01647">
    <property type="entry name" value="RT_LTR"/>
    <property type="match status" value="1"/>
</dbReference>
<dbReference type="InterPro" id="IPR012337">
    <property type="entry name" value="RNaseH-like_sf"/>
</dbReference>
<feature type="compositionally biased region" description="Basic and acidic residues" evidence="1">
    <location>
        <begin position="988"/>
        <end position="999"/>
    </location>
</feature>
<dbReference type="PROSITE" id="PS50994">
    <property type="entry name" value="INTEGRASE"/>
    <property type="match status" value="1"/>
</dbReference>
<dbReference type="FunFam" id="1.10.340.70:FF:000001">
    <property type="entry name" value="Retrovirus-related Pol polyprotein from transposon gypsy-like Protein"/>
    <property type="match status" value="1"/>
</dbReference>
<dbReference type="GO" id="GO:0015074">
    <property type="term" value="P:DNA integration"/>
    <property type="evidence" value="ECO:0007669"/>
    <property type="project" value="InterPro"/>
</dbReference>
<dbReference type="Gene3D" id="3.30.420.10">
    <property type="entry name" value="Ribonuclease H-like superfamily/Ribonuclease H"/>
    <property type="match status" value="1"/>
</dbReference>
<organism evidence="4">
    <name type="scientific">Haliotis discus hannai</name>
    <name type="common">Japanese abalone</name>
    <dbReference type="NCBI Taxonomy" id="42344"/>
    <lineage>
        <taxon>Eukaryota</taxon>
        <taxon>Metazoa</taxon>
        <taxon>Spiralia</taxon>
        <taxon>Lophotrochozoa</taxon>
        <taxon>Mollusca</taxon>
        <taxon>Gastropoda</taxon>
        <taxon>Vetigastropoda</taxon>
        <taxon>Lepetellida</taxon>
        <taxon>Haliotoidea</taxon>
        <taxon>Haliotidae</taxon>
        <taxon>Haliotis</taxon>
    </lineage>
</organism>
<evidence type="ECO:0000259" key="2">
    <source>
        <dbReference type="PROSITE" id="PS50878"/>
    </source>
</evidence>
<evidence type="ECO:0000313" key="4">
    <source>
        <dbReference type="EMBL" id="ATA66763.1"/>
    </source>
</evidence>
<sequence>MYQEVKDHLHHLLLAGVIRRSHSPWSSNVVLVRKKSGKLRLCVDFRQLNQKTIRDNYAIPRIEEMFEALSGTRLYSTLDMKSGYHQVEIEETHKERTAFTVGPLGFYEYNRMPFGLCNSPATYQRLMNECFEGLHLKICLIYLDDIIVYSQSVSEHLIRLSQVFQRIRDTGLKLSPEKCSFFKKKIKFLGHVVTEEGITTDPDKVDKILNWPQPTNPSDVRKFLGFAGYYRKFVKDFAKIAKPLSSLMPHGKSGKSKKVMEQPWTWGAEQEHAFEKLKTLLASPPILGYPNYGTPFELHTDASGQGLGAVLYQEQDGVKRVISYASRALTKSEANYSAHRLEFLALKWAVCEKFHDYLYGAKFTVLTDNNPLTYVLTSAKLDATGHRWLAALAAYDFDVQYRPGLKNTDADTLSRLPELGSNAPTEQLSMESVKAICGVLHTQPYVESLCLSTAAVDEELHQEGRDLQGMTDRDWRMTQAADATLYPWIQAVRAKRKPRRQDYPHTPADTSLHRCFDNLTLQRGILYRQIKSEGETKYQLVLPSRFIPDALQGLHNEIGHPGRDRTLSLLRDRFYWPGLQADTEDWIRNCNRCLKRKTPTNARAPLVSITSTQPLELVCMDFLTLETSKGGYQHLLVITDHFTRYAQAIPTRNLTAKTTAEAFYNNFVMHYGMPMRIHSDQGANFESRLMKEVCDILGLSKSRTTPYHPMGNGMTERFNRTLLDMLGTLQPSQKKDWKSHVRPLVHAYNATRHESTGYTPFYLMYGREPRLPIDLAFGIETNRDKHTLTSYAEALRQRLEQSYKIASKASRTAQGQQKAGYDLKIRGAIVQPGERVLVKILAFEGKHKLSDKWEEDPYIVTSQPNMGIPVFVVQKENGEGRTRTLHRNHLLPIGSLPRTDQPDKPARPIPTPRPRRRKGQTLPAKETTEVSDQDEVKSVSTESLTAGVPIVADDITIISEESMEDGATSQSEGDDPTTGGVASATSDGDGHTLQDRDPLSTEVDAGDVRTEEQDQEPDLPRGAPTSLTPDVRPKSKPPPRTSTRQRRPPEWQRSGDYVMNQATAEDWRRKAKLLEQLAEVGVFEQLGGAMSQMIVSLLDKPGK</sequence>
<dbReference type="InterPro" id="IPR050951">
    <property type="entry name" value="Retrovirus_Pol_polyprotein"/>
</dbReference>
<dbReference type="PANTHER" id="PTHR37984">
    <property type="entry name" value="PROTEIN CBG26694"/>
    <property type="match status" value="1"/>
</dbReference>
<dbReference type="Gene3D" id="3.10.10.10">
    <property type="entry name" value="HIV Type 1 Reverse Transcriptase, subunit A, domain 1"/>
    <property type="match status" value="1"/>
</dbReference>
<dbReference type="PROSITE" id="PS50878">
    <property type="entry name" value="RT_POL"/>
    <property type="match status" value="1"/>
</dbReference>
<dbReference type="GO" id="GO:0003676">
    <property type="term" value="F:nucleic acid binding"/>
    <property type="evidence" value="ECO:0007669"/>
    <property type="project" value="InterPro"/>
</dbReference>
<dbReference type="Gene3D" id="1.10.340.70">
    <property type="match status" value="1"/>
</dbReference>
<name>A0A289Z044_HALDH</name>
<dbReference type="AlphaFoldDB" id="A0A289Z044"/>
<dbReference type="InterPro" id="IPR041588">
    <property type="entry name" value="Integrase_H2C2"/>
</dbReference>
<accession>A0A289Z044</accession>
<dbReference type="InterPro" id="IPR000477">
    <property type="entry name" value="RT_dom"/>
</dbReference>
<dbReference type="Pfam" id="PF17921">
    <property type="entry name" value="Integrase_H2C2"/>
    <property type="match status" value="1"/>
</dbReference>
<dbReference type="Pfam" id="PF00665">
    <property type="entry name" value="rve"/>
    <property type="match status" value="1"/>
</dbReference>
<proteinExistence type="predicted"/>
<dbReference type="InterPro" id="IPR001584">
    <property type="entry name" value="Integrase_cat-core"/>
</dbReference>
<dbReference type="SUPFAM" id="SSF53098">
    <property type="entry name" value="Ribonuclease H-like"/>
    <property type="match status" value="1"/>
</dbReference>
<dbReference type="PANTHER" id="PTHR37984:SF15">
    <property type="entry name" value="INTEGRASE CATALYTIC DOMAIN-CONTAINING PROTEIN"/>
    <property type="match status" value="1"/>
</dbReference>
<dbReference type="Pfam" id="PF17919">
    <property type="entry name" value="RT_RNaseH_2"/>
    <property type="match status" value="1"/>
</dbReference>
<dbReference type="SUPFAM" id="SSF56672">
    <property type="entry name" value="DNA/RNA polymerases"/>
    <property type="match status" value="1"/>
</dbReference>
<evidence type="ECO:0000259" key="3">
    <source>
        <dbReference type="PROSITE" id="PS50994"/>
    </source>
</evidence>
<dbReference type="FunFam" id="3.30.70.270:FF:000020">
    <property type="entry name" value="Transposon Tf2-6 polyprotein-like Protein"/>
    <property type="match status" value="1"/>
</dbReference>
<dbReference type="FunFam" id="3.30.420.10:FF:000269">
    <property type="entry name" value="Uncharacterized protein"/>
    <property type="match status" value="1"/>
</dbReference>
<feature type="domain" description="Reverse transcriptase" evidence="2">
    <location>
        <begin position="13"/>
        <end position="193"/>
    </location>
</feature>
<dbReference type="Gene3D" id="3.30.70.270">
    <property type="match status" value="2"/>
</dbReference>